<feature type="signal peptide" evidence="2">
    <location>
        <begin position="1"/>
        <end position="21"/>
    </location>
</feature>
<proteinExistence type="predicted"/>
<dbReference type="InterPro" id="IPR011047">
    <property type="entry name" value="Quinoprotein_ADH-like_sf"/>
</dbReference>
<dbReference type="OrthoDB" id="3422572at2"/>
<dbReference type="SUPFAM" id="SSF50998">
    <property type="entry name" value="Quinoprotein alcohol dehydrogenase-like"/>
    <property type="match status" value="1"/>
</dbReference>
<keyword evidence="2" id="KW-0732">Signal</keyword>
<evidence type="ECO:0000313" key="4">
    <source>
        <dbReference type="Proteomes" id="UP000234498"/>
    </source>
</evidence>
<dbReference type="EMBL" id="FXZA01000013">
    <property type="protein sequence ID" value="SMX85720.1"/>
    <property type="molecule type" value="Genomic_DNA"/>
</dbReference>
<accession>A0A2H1JE24</accession>
<dbReference type="PROSITE" id="PS51257">
    <property type="entry name" value="PROKAR_LIPOPROTEIN"/>
    <property type="match status" value="1"/>
</dbReference>
<evidence type="ECO:0000256" key="1">
    <source>
        <dbReference type="SAM" id="MobiDB-lite"/>
    </source>
</evidence>
<reference evidence="3 4" key="1">
    <citation type="submission" date="2017-03" db="EMBL/GenBank/DDBJ databases">
        <authorList>
            <person name="Afonso C.L."/>
            <person name="Miller P.J."/>
            <person name="Scott M.A."/>
            <person name="Spackman E."/>
            <person name="Goraichik I."/>
            <person name="Dimitrov K.M."/>
            <person name="Suarez D.L."/>
            <person name="Swayne D.E."/>
        </authorList>
    </citation>
    <scope>NUCLEOTIDE SEQUENCE [LARGE SCALE GENOMIC DNA]</scope>
    <source>
        <strain evidence="3 4">Mu101</strain>
    </source>
</reference>
<dbReference type="RefSeq" id="WP_101595541.1">
    <property type="nucleotide sequence ID" value="NZ_FXZA01000013.1"/>
</dbReference>
<gene>
    <name evidence="3" type="ORF">BLIN101_02213</name>
</gene>
<protein>
    <recommendedName>
        <fullName evidence="5">PQQ-like domain-containing protein</fullName>
    </recommendedName>
</protein>
<sequence>MRTRRLLSALAGPLIGVFALAGCSQAPDDFDRTPEQVTTELDAVDASDLQLPLIIEPLELVEPEWDLPPKHLGEVFLSASTGDETLDFSAVDVHGSTLWQAKRPSGCTGFTVSVDADGTPLAVLTDSDSSTDCDEDVTASAYDLETGEQEWGPVDVPGPMRGPGTVFAPVDADLTEAVALDPATGDEVPEPSTEPNHGDTDSVRRLGEYRGMFLDVTDGKLIAVEDGSSVWEHSLADNDWAVDELAPAAGASTGDGVVHLDTGDGAGPVFDRETGDLLDDDARGAAQDANTGAIVTLGKQGLTVIDDTGKNELPVSVPQSVELEAAVGGLIYLREEGTLRVHNAMTGSLARGYPADGSGVVAVPGAFTPDGLGTVKAGDRTLLATDRVVEED</sequence>
<evidence type="ECO:0008006" key="5">
    <source>
        <dbReference type="Google" id="ProtNLM"/>
    </source>
</evidence>
<feature type="region of interest" description="Disordered" evidence="1">
    <location>
        <begin position="183"/>
        <end position="203"/>
    </location>
</feature>
<evidence type="ECO:0000256" key="2">
    <source>
        <dbReference type="SAM" id="SignalP"/>
    </source>
</evidence>
<name>A0A2H1JE24_BRELN</name>
<evidence type="ECO:0000313" key="3">
    <source>
        <dbReference type="EMBL" id="SMX85720.1"/>
    </source>
</evidence>
<feature type="chain" id="PRO_5039640250" description="PQQ-like domain-containing protein" evidence="2">
    <location>
        <begin position="22"/>
        <end position="392"/>
    </location>
</feature>
<dbReference type="AlphaFoldDB" id="A0A2H1JE24"/>
<organism evidence="3 4">
    <name type="scientific">Brevibacterium linens</name>
    <dbReference type="NCBI Taxonomy" id="1703"/>
    <lineage>
        <taxon>Bacteria</taxon>
        <taxon>Bacillati</taxon>
        <taxon>Actinomycetota</taxon>
        <taxon>Actinomycetes</taxon>
        <taxon>Micrococcales</taxon>
        <taxon>Brevibacteriaceae</taxon>
        <taxon>Brevibacterium</taxon>
    </lineage>
</organism>
<dbReference type="Proteomes" id="UP000234498">
    <property type="component" value="Unassembled WGS sequence"/>
</dbReference>